<sequence length="659" mass="75629">MQLNAEQAEAANYIEGPMLIIAGAGSGKTTVLSHRTKNMVDIGISPNQIMMLTFTNKAVRGLEQQVAKQIGEESASHVWISTFHRLGLHIVGEVDPSLVTLHPAGSRQVLKKITEEMDIKEDNKEFVRPAKLLSLISLFKSELVLPSYLYDGQYLKDFIDSSRVKELIRQHIGTKDRLTLFRTIYHTYQQLLDKHSQMDLDDILLKSVEFFVENKGEILHKLQARFRYFMIDEFQDTNRAQYVLAQMISNHTRNLAIVGDDFQSIYAFRGSDMRNILDFDNHYKDAFTVRLEENYRSTPVILEAANQLISHNEDQREKTLTTNQQEGELITGYKADSVQAEATWVSGEIKKLVNELGFQYRDIAIFYRSHADGSLFEVMFPEEDIPFTVVKEGSFFEREEIKDIMAYASLVVNPHDTFALRRIINTPKRGIGKASVDRIVEAKTEEIDYISLLINGKLPGVKGKSLERAKEFGELAQRLQSGTDKVGVASWLKACLKITGYNVMLEELEEGQRREKQIHLDKLIELASEFEAQDEEMTLHQFIDRLKRTDVDATLTGDEDFDRVQLLTVHASKGLEFPVVFVVGMKEEGFPSPYAYSSFAMEEERRICYVAFTRARELLYLSYPKKKQEKNEEGEKVEIETKPSRFLSEFDSSLIKWEE</sequence>
<evidence type="ECO:0000256" key="1">
    <source>
        <dbReference type="ARBA" id="ARBA00009922"/>
    </source>
</evidence>
<dbReference type="Gene3D" id="3.40.50.300">
    <property type="entry name" value="P-loop containing nucleotide triphosphate hydrolases"/>
    <property type="match status" value="2"/>
</dbReference>
<dbReference type="SUPFAM" id="SSF52540">
    <property type="entry name" value="P-loop containing nucleoside triphosphate hydrolases"/>
    <property type="match status" value="1"/>
</dbReference>
<dbReference type="Proteomes" id="UP000030147">
    <property type="component" value="Unassembled WGS sequence"/>
</dbReference>
<evidence type="ECO:0000259" key="13">
    <source>
        <dbReference type="PROSITE" id="PS51217"/>
    </source>
</evidence>
<dbReference type="CDD" id="cd17932">
    <property type="entry name" value="DEXQc_UvrD"/>
    <property type="match status" value="1"/>
</dbReference>
<accession>A0A0A2T624</accession>
<evidence type="ECO:0000256" key="4">
    <source>
        <dbReference type="ARBA" id="ARBA00022806"/>
    </source>
</evidence>
<evidence type="ECO:0000256" key="2">
    <source>
        <dbReference type="ARBA" id="ARBA00022741"/>
    </source>
</evidence>
<comment type="catalytic activity">
    <reaction evidence="10">
        <text>ATP + H2O = ADP + phosphate + H(+)</text>
        <dbReference type="Rhea" id="RHEA:13065"/>
        <dbReference type="ChEBI" id="CHEBI:15377"/>
        <dbReference type="ChEBI" id="CHEBI:15378"/>
        <dbReference type="ChEBI" id="CHEBI:30616"/>
        <dbReference type="ChEBI" id="CHEBI:43474"/>
        <dbReference type="ChEBI" id="CHEBI:456216"/>
        <dbReference type="EC" id="5.6.2.4"/>
    </reaction>
</comment>
<dbReference type="GO" id="GO:0003677">
    <property type="term" value="F:DNA binding"/>
    <property type="evidence" value="ECO:0007669"/>
    <property type="project" value="UniProtKB-KW"/>
</dbReference>
<evidence type="ECO:0000256" key="8">
    <source>
        <dbReference type="ARBA" id="ARBA00034617"/>
    </source>
</evidence>
<comment type="similarity">
    <text evidence="1">Belongs to the helicase family. UvrD subfamily.</text>
</comment>
<dbReference type="Gene3D" id="1.10.486.10">
    <property type="entry name" value="PCRA, domain 4"/>
    <property type="match status" value="1"/>
</dbReference>
<dbReference type="RefSeq" id="WP_036823444.1">
    <property type="nucleotide sequence ID" value="NZ_AVBF01000074.1"/>
</dbReference>
<evidence type="ECO:0000256" key="5">
    <source>
        <dbReference type="ARBA" id="ARBA00022840"/>
    </source>
</evidence>
<evidence type="ECO:0000313" key="14">
    <source>
        <dbReference type="EMBL" id="KGP71257.1"/>
    </source>
</evidence>
<keyword evidence="6" id="KW-0238">DNA-binding</keyword>
<dbReference type="PROSITE" id="PS51198">
    <property type="entry name" value="UVRD_HELICASE_ATP_BIND"/>
    <property type="match status" value="1"/>
</dbReference>
<name>A0A0A2T624_9BACI</name>
<keyword evidence="3 11" id="KW-0378">Hydrolase</keyword>
<feature type="binding site" evidence="11">
    <location>
        <begin position="22"/>
        <end position="29"/>
    </location>
    <ligand>
        <name>ATP</name>
        <dbReference type="ChEBI" id="CHEBI:30616"/>
    </ligand>
</feature>
<dbReference type="InterPro" id="IPR000212">
    <property type="entry name" value="DNA_helicase_UvrD/REP"/>
</dbReference>
<evidence type="ECO:0000313" key="15">
    <source>
        <dbReference type="Proteomes" id="UP000030147"/>
    </source>
</evidence>
<dbReference type="eggNOG" id="COG0210">
    <property type="taxonomic scope" value="Bacteria"/>
</dbReference>
<keyword evidence="7" id="KW-0413">Isomerase</keyword>
<dbReference type="GO" id="GO:0000725">
    <property type="term" value="P:recombinational repair"/>
    <property type="evidence" value="ECO:0007669"/>
    <property type="project" value="TreeGrafter"/>
</dbReference>
<dbReference type="PANTHER" id="PTHR11070:SF2">
    <property type="entry name" value="ATP-DEPENDENT DNA HELICASE SRS2"/>
    <property type="match status" value="1"/>
</dbReference>
<keyword evidence="15" id="KW-1185">Reference proteome</keyword>
<evidence type="ECO:0000256" key="6">
    <source>
        <dbReference type="ARBA" id="ARBA00023125"/>
    </source>
</evidence>
<reference evidence="14 15" key="1">
    <citation type="journal article" date="2015" name="Stand. Genomic Sci.">
        <title>High quality draft genome sequence of the moderately halophilic bacterium Pontibacillus yanchengensis Y32(T) and comparison among Pontibacillus genomes.</title>
        <authorList>
            <person name="Huang J."/>
            <person name="Qiao Z.X."/>
            <person name="Tang J.W."/>
            <person name="Wang G."/>
        </authorList>
    </citation>
    <scope>NUCLEOTIDE SEQUENCE [LARGE SCALE GENOMIC DNA]</scope>
    <source>
        <strain evidence="14 15">Y32</strain>
    </source>
</reference>
<dbReference type="EMBL" id="AVBF01000074">
    <property type="protein sequence ID" value="KGP71257.1"/>
    <property type="molecule type" value="Genomic_DNA"/>
</dbReference>
<evidence type="ECO:0000256" key="9">
    <source>
        <dbReference type="ARBA" id="ARBA00034808"/>
    </source>
</evidence>
<dbReference type="PANTHER" id="PTHR11070">
    <property type="entry name" value="UVRD / RECB / PCRA DNA HELICASE FAMILY MEMBER"/>
    <property type="match status" value="1"/>
</dbReference>
<dbReference type="Pfam" id="PF00580">
    <property type="entry name" value="UvrD-helicase"/>
    <property type="match status" value="1"/>
</dbReference>
<proteinExistence type="inferred from homology"/>
<comment type="caution">
    <text evidence="14">The sequence shown here is derived from an EMBL/GenBank/DDBJ whole genome shotgun (WGS) entry which is preliminary data.</text>
</comment>
<evidence type="ECO:0000256" key="11">
    <source>
        <dbReference type="PROSITE-ProRule" id="PRU00560"/>
    </source>
</evidence>
<dbReference type="OrthoDB" id="9810135at2"/>
<dbReference type="PROSITE" id="PS51217">
    <property type="entry name" value="UVRD_HELICASE_CTER"/>
    <property type="match status" value="1"/>
</dbReference>
<evidence type="ECO:0000256" key="7">
    <source>
        <dbReference type="ARBA" id="ARBA00023235"/>
    </source>
</evidence>
<dbReference type="InterPro" id="IPR027417">
    <property type="entry name" value="P-loop_NTPase"/>
</dbReference>
<dbReference type="InterPro" id="IPR014017">
    <property type="entry name" value="DNA_helicase_UvrD-like_C"/>
</dbReference>
<dbReference type="STRING" id="1385514.N782_20360"/>
<dbReference type="InterPro" id="IPR013986">
    <property type="entry name" value="DExx_box_DNA_helicase_dom_sf"/>
</dbReference>
<evidence type="ECO:0000259" key="12">
    <source>
        <dbReference type="PROSITE" id="PS51198"/>
    </source>
</evidence>
<protein>
    <recommendedName>
        <fullName evidence="9">DNA 3'-5' helicase</fullName>
        <ecNumber evidence="9">5.6.2.4</ecNumber>
    </recommendedName>
</protein>
<dbReference type="Pfam" id="PF13361">
    <property type="entry name" value="UvrD_C"/>
    <property type="match status" value="1"/>
</dbReference>
<dbReference type="Gene3D" id="1.10.10.160">
    <property type="match status" value="1"/>
</dbReference>
<dbReference type="GO" id="GO:0005524">
    <property type="term" value="F:ATP binding"/>
    <property type="evidence" value="ECO:0007669"/>
    <property type="project" value="UniProtKB-UniRule"/>
</dbReference>
<feature type="domain" description="UvrD-like helicase C-terminal" evidence="13">
    <location>
        <begin position="299"/>
        <end position="574"/>
    </location>
</feature>
<dbReference type="AlphaFoldDB" id="A0A0A2T624"/>
<gene>
    <name evidence="14" type="ORF">N782_20360</name>
</gene>
<keyword evidence="5 11" id="KW-0067">ATP-binding</keyword>
<dbReference type="CDD" id="cd18807">
    <property type="entry name" value="SF1_C_UvrD"/>
    <property type="match status" value="1"/>
</dbReference>
<comment type="catalytic activity">
    <reaction evidence="8">
        <text>Couples ATP hydrolysis with the unwinding of duplex DNA by translocating in the 3'-5' direction.</text>
        <dbReference type="EC" id="5.6.2.4"/>
    </reaction>
</comment>
<evidence type="ECO:0000256" key="3">
    <source>
        <dbReference type="ARBA" id="ARBA00022801"/>
    </source>
</evidence>
<keyword evidence="2 11" id="KW-0547">Nucleotide-binding</keyword>
<organism evidence="14 15">
    <name type="scientific">Pontibacillus yanchengensis Y32</name>
    <dbReference type="NCBI Taxonomy" id="1385514"/>
    <lineage>
        <taxon>Bacteria</taxon>
        <taxon>Bacillati</taxon>
        <taxon>Bacillota</taxon>
        <taxon>Bacilli</taxon>
        <taxon>Bacillales</taxon>
        <taxon>Bacillaceae</taxon>
        <taxon>Pontibacillus</taxon>
    </lineage>
</organism>
<keyword evidence="4 11" id="KW-0347">Helicase</keyword>
<dbReference type="GO" id="GO:0016887">
    <property type="term" value="F:ATP hydrolysis activity"/>
    <property type="evidence" value="ECO:0007669"/>
    <property type="project" value="RHEA"/>
</dbReference>
<dbReference type="InterPro" id="IPR014016">
    <property type="entry name" value="UvrD-like_ATP-bd"/>
</dbReference>
<feature type="domain" description="UvrD-like helicase ATP-binding" evidence="12">
    <location>
        <begin position="1"/>
        <end position="298"/>
    </location>
</feature>
<dbReference type="EC" id="5.6.2.4" evidence="9"/>
<evidence type="ECO:0000256" key="10">
    <source>
        <dbReference type="ARBA" id="ARBA00048988"/>
    </source>
</evidence>
<dbReference type="GO" id="GO:0043138">
    <property type="term" value="F:3'-5' DNA helicase activity"/>
    <property type="evidence" value="ECO:0007669"/>
    <property type="project" value="UniProtKB-EC"/>
</dbReference>